<dbReference type="Pfam" id="PF00583">
    <property type="entry name" value="Acetyltransf_1"/>
    <property type="match status" value="1"/>
</dbReference>
<dbReference type="Proteomes" id="UP000257706">
    <property type="component" value="Unassembled WGS sequence"/>
</dbReference>
<dbReference type="Gene3D" id="3.40.630.30">
    <property type="match status" value="1"/>
</dbReference>
<dbReference type="PROSITE" id="PS51186">
    <property type="entry name" value="GNAT"/>
    <property type="match status" value="1"/>
</dbReference>
<dbReference type="CDD" id="cd04301">
    <property type="entry name" value="NAT_SF"/>
    <property type="match status" value="1"/>
</dbReference>
<comment type="caution">
    <text evidence="4">The sequence shown here is derived from an EMBL/GenBank/DDBJ whole genome shotgun (WGS) entry which is preliminary data.</text>
</comment>
<dbReference type="InterPro" id="IPR016181">
    <property type="entry name" value="Acyl_CoA_acyltransferase"/>
</dbReference>
<dbReference type="InterPro" id="IPR050832">
    <property type="entry name" value="Bact_Acetyltransf"/>
</dbReference>
<keyword evidence="2" id="KW-0012">Acyltransferase</keyword>
<gene>
    <name evidence="4" type="ORF">DCK97_29365</name>
</gene>
<keyword evidence="1" id="KW-0808">Transferase</keyword>
<dbReference type="EMBL" id="DMAI01000489">
    <property type="protein sequence ID" value="HAE51529.1"/>
    <property type="molecule type" value="Genomic_DNA"/>
</dbReference>
<evidence type="ECO:0000313" key="4">
    <source>
        <dbReference type="EMBL" id="HAE51529.1"/>
    </source>
</evidence>
<feature type="domain" description="N-acetyltransferase" evidence="3">
    <location>
        <begin position="6"/>
        <end position="178"/>
    </location>
</feature>
<dbReference type="PANTHER" id="PTHR43877">
    <property type="entry name" value="AMINOALKYLPHOSPHONATE N-ACETYLTRANSFERASE-RELATED-RELATED"/>
    <property type="match status" value="1"/>
</dbReference>
<evidence type="ECO:0000256" key="1">
    <source>
        <dbReference type="ARBA" id="ARBA00022679"/>
    </source>
</evidence>
<dbReference type="GO" id="GO:0016747">
    <property type="term" value="F:acyltransferase activity, transferring groups other than amino-acyl groups"/>
    <property type="evidence" value="ECO:0007669"/>
    <property type="project" value="InterPro"/>
</dbReference>
<accession>A0A3B9IWC1</accession>
<dbReference type="AlphaFoldDB" id="A0A3B9IWC1"/>
<organism evidence="4 5">
    <name type="scientific">Tistrella mobilis</name>
    <dbReference type="NCBI Taxonomy" id="171437"/>
    <lineage>
        <taxon>Bacteria</taxon>
        <taxon>Pseudomonadati</taxon>
        <taxon>Pseudomonadota</taxon>
        <taxon>Alphaproteobacteria</taxon>
        <taxon>Geminicoccales</taxon>
        <taxon>Geminicoccaceae</taxon>
        <taxon>Tistrella</taxon>
    </lineage>
</organism>
<evidence type="ECO:0000313" key="5">
    <source>
        <dbReference type="Proteomes" id="UP000257706"/>
    </source>
</evidence>
<dbReference type="InterPro" id="IPR000182">
    <property type="entry name" value="GNAT_dom"/>
</dbReference>
<dbReference type="SUPFAM" id="SSF55729">
    <property type="entry name" value="Acyl-CoA N-acyltransferases (Nat)"/>
    <property type="match status" value="1"/>
</dbReference>
<proteinExistence type="predicted"/>
<protein>
    <recommendedName>
        <fullName evidence="3">N-acetyltransferase domain-containing protein</fullName>
    </recommendedName>
</protein>
<name>A0A3B9IWC1_9PROT</name>
<evidence type="ECO:0000259" key="3">
    <source>
        <dbReference type="PROSITE" id="PS51186"/>
    </source>
</evidence>
<evidence type="ECO:0000256" key="2">
    <source>
        <dbReference type="ARBA" id="ARBA00023315"/>
    </source>
</evidence>
<sequence>MHRASVMLRPARPTDAAAIADLVAMADPKSIGGLTGIEDPVQAMEAFRALIRGRSGIASHLYARVFEEAGRPIGVVVAYPGRLVVGPSVPAEARVTEADEFYIDNVAVFPEHRGRGIARRLIVSAETAARGNGFPAVSLIVDERNLAARGLYEKLGYAVSGRAVVRGESFHRMRKPLVAEQTAPRAAALA</sequence>
<dbReference type="PANTHER" id="PTHR43877:SF2">
    <property type="entry name" value="AMINOALKYLPHOSPHONATE N-ACETYLTRANSFERASE-RELATED"/>
    <property type="match status" value="1"/>
</dbReference>
<reference evidence="4 5" key="1">
    <citation type="journal article" date="2018" name="Nat. Biotechnol.">
        <title>A standardized bacterial taxonomy based on genome phylogeny substantially revises the tree of life.</title>
        <authorList>
            <person name="Parks D.H."/>
            <person name="Chuvochina M."/>
            <person name="Waite D.W."/>
            <person name="Rinke C."/>
            <person name="Skarshewski A."/>
            <person name="Chaumeil P.A."/>
            <person name="Hugenholtz P."/>
        </authorList>
    </citation>
    <scope>NUCLEOTIDE SEQUENCE [LARGE SCALE GENOMIC DNA]</scope>
    <source>
        <strain evidence="4">UBA8739</strain>
    </source>
</reference>